<evidence type="ECO:0000256" key="7">
    <source>
        <dbReference type="RuleBase" id="RU079119"/>
    </source>
</evidence>
<comment type="domain">
    <text evidence="7">The DHHC domain is required for palmitoyltransferase activity.</text>
</comment>
<dbReference type="EC" id="2.3.1.225" evidence="7"/>
<gene>
    <name evidence="9" type="ORF">EGR_10070</name>
</gene>
<dbReference type="KEGG" id="egl:EGR_10070"/>
<dbReference type="PANTHER" id="PTHR12246">
    <property type="entry name" value="PALMITOYLTRANSFERASE ZDHHC16"/>
    <property type="match status" value="1"/>
</dbReference>
<comment type="caution">
    <text evidence="9">The sequence shown here is derived from an EMBL/GenBank/DDBJ whole genome shotgun (WGS) entry which is preliminary data.</text>
</comment>
<keyword evidence="4 7" id="KW-1133">Transmembrane helix</keyword>
<dbReference type="OMA" id="MGWISAS"/>
<dbReference type="GO" id="GO:0016020">
    <property type="term" value="C:membrane"/>
    <property type="evidence" value="ECO:0007669"/>
    <property type="project" value="UniProtKB-SubCell"/>
</dbReference>
<accession>W6U202</accession>
<keyword evidence="2 7" id="KW-0808">Transferase</keyword>
<dbReference type="RefSeq" id="XP_024346269.1">
    <property type="nucleotide sequence ID" value="XM_024499319.1"/>
</dbReference>
<evidence type="ECO:0000313" key="10">
    <source>
        <dbReference type="Proteomes" id="UP000019149"/>
    </source>
</evidence>
<dbReference type="InterPro" id="IPR039859">
    <property type="entry name" value="PFA4/ZDH16/20/ERF2-like"/>
</dbReference>
<keyword evidence="5 7" id="KW-0472">Membrane</keyword>
<comment type="catalytic activity">
    <reaction evidence="7">
        <text>L-cysteinyl-[protein] + hexadecanoyl-CoA = S-hexadecanoyl-L-cysteinyl-[protein] + CoA</text>
        <dbReference type="Rhea" id="RHEA:36683"/>
        <dbReference type="Rhea" id="RHEA-COMP:10131"/>
        <dbReference type="Rhea" id="RHEA-COMP:11032"/>
        <dbReference type="ChEBI" id="CHEBI:29950"/>
        <dbReference type="ChEBI" id="CHEBI:57287"/>
        <dbReference type="ChEBI" id="CHEBI:57379"/>
        <dbReference type="ChEBI" id="CHEBI:74151"/>
        <dbReference type="EC" id="2.3.1.225"/>
    </reaction>
</comment>
<comment type="similarity">
    <text evidence="7">Belongs to the DHHC palmitoyltransferase family.</text>
</comment>
<feature type="transmembrane region" description="Helical" evidence="7">
    <location>
        <begin position="37"/>
        <end position="62"/>
    </location>
</feature>
<reference evidence="9 10" key="1">
    <citation type="journal article" date="2013" name="Nat. Genet.">
        <title>The genome of the hydatid tapeworm Echinococcus granulosus.</title>
        <authorList>
            <person name="Zheng H."/>
            <person name="Zhang W."/>
            <person name="Zhang L."/>
            <person name="Zhang Z."/>
            <person name="Li J."/>
            <person name="Lu G."/>
            <person name="Zhu Y."/>
            <person name="Wang Y."/>
            <person name="Huang Y."/>
            <person name="Liu J."/>
            <person name="Kang H."/>
            <person name="Chen J."/>
            <person name="Wang L."/>
            <person name="Chen A."/>
            <person name="Yu S."/>
            <person name="Gao Z."/>
            <person name="Jin L."/>
            <person name="Gu W."/>
            <person name="Wang Z."/>
            <person name="Zhao L."/>
            <person name="Shi B."/>
            <person name="Wen H."/>
            <person name="Lin R."/>
            <person name="Jones M.K."/>
            <person name="Brejova B."/>
            <person name="Vinar T."/>
            <person name="Zhao G."/>
            <person name="McManus D.P."/>
            <person name="Chen Z."/>
            <person name="Zhou Y."/>
            <person name="Wang S."/>
        </authorList>
    </citation>
    <scope>NUCLEOTIDE SEQUENCE [LARGE SCALE GENOMIC DNA]</scope>
</reference>
<feature type="transmembrane region" description="Helical" evidence="7">
    <location>
        <begin position="173"/>
        <end position="203"/>
    </location>
</feature>
<name>W6U202_ECHGR</name>
<evidence type="ECO:0000259" key="8">
    <source>
        <dbReference type="Pfam" id="PF01529"/>
    </source>
</evidence>
<feature type="transmembrane region" description="Helical" evidence="7">
    <location>
        <begin position="129"/>
        <end position="153"/>
    </location>
</feature>
<dbReference type="CTD" id="36345785"/>
<evidence type="ECO:0000256" key="5">
    <source>
        <dbReference type="ARBA" id="ARBA00023136"/>
    </source>
</evidence>
<protein>
    <recommendedName>
        <fullName evidence="7">Palmitoyltransferase</fullName>
        <ecNumber evidence="7">2.3.1.225</ecNumber>
    </recommendedName>
</protein>
<dbReference type="Proteomes" id="UP000019149">
    <property type="component" value="Unassembled WGS sequence"/>
</dbReference>
<keyword evidence="3 7" id="KW-0812">Transmembrane</keyword>
<evidence type="ECO:0000256" key="3">
    <source>
        <dbReference type="ARBA" id="ARBA00022692"/>
    </source>
</evidence>
<dbReference type="EMBL" id="APAU02000187">
    <property type="protein sequence ID" value="EUB55073.1"/>
    <property type="molecule type" value="Genomic_DNA"/>
</dbReference>
<dbReference type="InterPro" id="IPR001594">
    <property type="entry name" value="Palmitoyltrfase_DHHC"/>
</dbReference>
<evidence type="ECO:0000256" key="2">
    <source>
        <dbReference type="ARBA" id="ARBA00022679"/>
    </source>
</evidence>
<evidence type="ECO:0000313" key="9">
    <source>
        <dbReference type="EMBL" id="EUB55073.1"/>
    </source>
</evidence>
<feature type="transmembrane region" description="Helical" evidence="7">
    <location>
        <begin position="7"/>
        <end position="31"/>
    </location>
</feature>
<sequence length="347" mass="40562">MEQARNVIATAFFCLLSTIFYVECFVVAPNFLEYRSSSYYCALCLGFFASTNVLYNLICMVYTDPSLDKLMLIQRSGRDWSYCLRCETVRPPRAHHCSQCDVCVLRFDHHCTYLAQCVGHANMVYFIRLLFYLAFSCCLASIFNVPYALHLIYDGWSPWQWLLCMLNPVPFILMGWISASQFLFCLLTSFCVILGPTMFILFLHHLRQILRNQTSVEVLISKVQIPTQIRYEEHDLRPLSYDRGWRANLEQVMGKRWLLGFLLPCLPVVRSTDEPFLGRCGHQHSLRYRLGEFLQRIDPNHHLFSQQEQALLGEIYRSDQTIEEDDNYVFCDLPPARVGCIVVHFRH</sequence>
<evidence type="ECO:0000256" key="6">
    <source>
        <dbReference type="ARBA" id="ARBA00023315"/>
    </source>
</evidence>
<comment type="subcellular location">
    <subcellularLocation>
        <location evidence="1">Membrane</location>
        <topology evidence="1">Multi-pass membrane protein</topology>
    </subcellularLocation>
</comment>
<dbReference type="OrthoDB" id="302728at2759"/>
<evidence type="ECO:0000256" key="4">
    <source>
        <dbReference type="ARBA" id="ARBA00022989"/>
    </source>
</evidence>
<evidence type="ECO:0000256" key="1">
    <source>
        <dbReference type="ARBA" id="ARBA00004141"/>
    </source>
</evidence>
<dbReference type="STRING" id="6210.W6U202"/>
<dbReference type="Pfam" id="PF01529">
    <property type="entry name" value="DHHC"/>
    <property type="match status" value="1"/>
</dbReference>
<dbReference type="PROSITE" id="PS50216">
    <property type="entry name" value="DHHC"/>
    <property type="match status" value="1"/>
</dbReference>
<organism evidence="9 10">
    <name type="scientific">Echinococcus granulosus</name>
    <name type="common">Hydatid tapeworm</name>
    <dbReference type="NCBI Taxonomy" id="6210"/>
    <lineage>
        <taxon>Eukaryota</taxon>
        <taxon>Metazoa</taxon>
        <taxon>Spiralia</taxon>
        <taxon>Lophotrochozoa</taxon>
        <taxon>Platyhelminthes</taxon>
        <taxon>Cestoda</taxon>
        <taxon>Eucestoda</taxon>
        <taxon>Cyclophyllidea</taxon>
        <taxon>Taeniidae</taxon>
        <taxon>Echinococcus</taxon>
        <taxon>Echinococcus granulosus group</taxon>
    </lineage>
</organism>
<keyword evidence="10" id="KW-1185">Reference proteome</keyword>
<feature type="domain" description="Palmitoyltransferase DHHC" evidence="8">
    <location>
        <begin position="80"/>
        <end position="219"/>
    </location>
</feature>
<dbReference type="AlphaFoldDB" id="W6U202"/>
<dbReference type="GO" id="GO:0019706">
    <property type="term" value="F:protein-cysteine S-palmitoyltransferase activity"/>
    <property type="evidence" value="ECO:0007669"/>
    <property type="project" value="UniProtKB-EC"/>
</dbReference>
<proteinExistence type="inferred from homology"/>
<keyword evidence="6 7" id="KW-0012">Acyltransferase</keyword>
<dbReference type="GeneID" id="36345785"/>